<evidence type="ECO:0000256" key="8">
    <source>
        <dbReference type="ARBA" id="ARBA00068121"/>
    </source>
</evidence>
<dbReference type="GO" id="GO:0030864">
    <property type="term" value="C:cortical actin cytoskeleton"/>
    <property type="evidence" value="ECO:0007669"/>
    <property type="project" value="TreeGrafter"/>
</dbReference>
<sequence length="321" mass="35429">MSTEVSFDDESSFTAAISDVRSDASDISYVICGHFDGNPNLIGVLYTGSDISEIGSKMDPTEAMYGLVRYETKFDMSTTIKFVYIHWIGENLPVGKKGRYGVIHGSIESRFSPYHLLVEASSPEDLDPSKILHTLMESAGTKSKVIESDQNSHRQMRGFTQTQLPQRDRKANFGVSAVSTKGAEVEILQEVFEAVSKVRSDVDPVMWMVAGYKDANPKGPLQCMGSGDGGLDELKRCLQDVLPMYGLFRVSHKDADDITTVKFVYIVWVGTSVKPMTKAKISTHKGTAEEVFCPAHVTLYASEISDIVERDIMEKIKSQAA</sequence>
<dbReference type="GO" id="GO:0051015">
    <property type="term" value="F:actin filament binding"/>
    <property type="evidence" value="ECO:0007669"/>
    <property type="project" value="TreeGrafter"/>
</dbReference>
<evidence type="ECO:0000256" key="3">
    <source>
        <dbReference type="ARBA" id="ARBA00023203"/>
    </source>
</evidence>
<comment type="similarity">
    <text evidence="5">Belongs to the actin-binding proteins ADF family. Coactosin subfamily.</text>
</comment>
<dbReference type="EMBL" id="HACG01005445">
    <property type="protein sequence ID" value="CEK52310.1"/>
    <property type="molecule type" value="Transcribed_RNA"/>
</dbReference>
<keyword evidence="3" id="KW-0009">Actin-binding</keyword>
<dbReference type="GO" id="GO:0030833">
    <property type="term" value="P:regulation of actin filament polymerization"/>
    <property type="evidence" value="ECO:0007669"/>
    <property type="project" value="TreeGrafter"/>
</dbReference>
<evidence type="ECO:0000256" key="5">
    <source>
        <dbReference type="ARBA" id="ARBA00038052"/>
    </source>
</evidence>
<dbReference type="PANTHER" id="PTHR10829:SF56">
    <property type="entry name" value="ADF-H DOMAIN-CONTAINING PROTEIN"/>
    <property type="match status" value="1"/>
</dbReference>
<dbReference type="Gene3D" id="3.40.20.10">
    <property type="entry name" value="Severin"/>
    <property type="match status" value="2"/>
</dbReference>
<dbReference type="GO" id="GO:0030427">
    <property type="term" value="C:site of polarized growth"/>
    <property type="evidence" value="ECO:0007669"/>
    <property type="project" value="TreeGrafter"/>
</dbReference>
<name>A0A0B6YA28_9EUPU</name>
<evidence type="ECO:0000256" key="1">
    <source>
        <dbReference type="ARBA" id="ARBA00004245"/>
    </source>
</evidence>
<proteinExistence type="inferred from homology"/>
<dbReference type="Pfam" id="PF00241">
    <property type="entry name" value="Cofilin_ADF"/>
    <property type="match status" value="2"/>
</dbReference>
<reference evidence="10" key="1">
    <citation type="submission" date="2014-12" db="EMBL/GenBank/DDBJ databases">
        <title>Insight into the proteome of Arion vulgaris.</title>
        <authorList>
            <person name="Aradska J."/>
            <person name="Bulat T."/>
            <person name="Smidak R."/>
            <person name="Sarate P."/>
            <person name="Gangsoo J."/>
            <person name="Sialana F."/>
            <person name="Bilban M."/>
            <person name="Lubec G."/>
        </authorList>
    </citation>
    <scope>NUCLEOTIDE SEQUENCE</scope>
    <source>
        <tissue evidence="10">Skin</tissue>
    </source>
</reference>
<evidence type="ECO:0000313" key="10">
    <source>
        <dbReference type="EMBL" id="CEK52310.1"/>
    </source>
</evidence>
<dbReference type="CDD" id="cd11282">
    <property type="entry name" value="ADF_coactosin_like"/>
    <property type="match status" value="2"/>
</dbReference>
<dbReference type="InterPro" id="IPR002108">
    <property type="entry name" value="ADF-H"/>
</dbReference>
<dbReference type="PROSITE" id="PS51263">
    <property type="entry name" value="ADF_H"/>
    <property type="match status" value="2"/>
</dbReference>
<accession>A0A0B6YA28</accession>
<dbReference type="InterPro" id="IPR029006">
    <property type="entry name" value="ADF-H/Gelsolin-like_dom_sf"/>
</dbReference>
<evidence type="ECO:0000256" key="6">
    <source>
        <dbReference type="ARBA" id="ARBA00058385"/>
    </source>
</evidence>
<dbReference type="FunFam" id="3.40.20.10:FF:000018">
    <property type="entry name" value="Coactosin-like 1"/>
    <property type="match status" value="2"/>
</dbReference>
<organism evidence="10">
    <name type="scientific">Arion vulgaris</name>
    <dbReference type="NCBI Taxonomy" id="1028688"/>
    <lineage>
        <taxon>Eukaryota</taxon>
        <taxon>Metazoa</taxon>
        <taxon>Spiralia</taxon>
        <taxon>Lophotrochozoa</taxon>
        <taxon>Mollusca</taxon>
        <taxon>Gastropoda</taxon>
        <taxon>Heterobranchia</taxon>
        <taxon>Euthyneura</taxon>
        <taxon>Panpulmonata</taxon>
        <taxon>Eupulmonata</taxon>
        <taxon>Stylommatophora</taxon>
        <taxon>Helicina</taxon>
        <taxon>Arionoidea</taxon>
        <taxon>Arionidae</taxon>
        <taxon>Arion</taxon>
    </lineage>
</organism>
<feature type="domain" description="ADF-H" evidence="9">
    <location>
        <begin position="4"/>
        <end position="136"/>
    </location>
</feature>
<keyword evidence="4" id="KW-0206">Cytoskeleton</keyword>
<comment type="subcellular location">
    <subcellularLocation>
        <location evidence="1">Cytoplasm</location>
        <location evidence="1">Cytoskeleton</location>
    </subcellularLocation>
</comment>
<gene>
    <name evidence="10" type="primary">ORF16277</name>
</gene>
<dbReference type="SUPFAM" id="SSF55753">
    <property type="entry name" value="Actin depolymerizing proteins"/>
    <property type="match status" value="2"/>
</dbReference>
<evidence type="ECO:0000256" key="4">
    <source>
        <dbReference type="ARBA" id="ARBA00023212"/>
    </source>
</evidence>
<feature type="domain" description="ADF-H" evidence="9">
    <location>
        <begin position="182"/>
        <end position="317"/>
    </location>
</feature>
<dbReference type="PANTHER" id="PTHR10829">
    <property type="entry name" value="CORTACTIN AND DREBRIN"/>
    <property type="match status" value="1"/>
</dbReference>
<dbReference type="AlphaFoldDB" id="A0A0B6YA28"/>
<evidence type="ECO:0000256" key="7">
    <source>
        <dbReference type="ARBA" id="ARBA00062335"/>
    </source>
</evidence>
<protein>
    <recommendedName>
        <fullName evidence="8">Coactosin-like protein</fullName>
    </recommendedName>
</protein>
<keyword evidence="2" id="KW-0963">Cytoplasm</keyword>
<dbReference type="SMART" id="SM00102">
    <property type="entry name" value="ADF"/>
    <property type="match status" value="2"/>
</dbReference>
<evidence type="ECO:0000256" key="2">
    <source>
        <dbReference type="ARBA" id="ARBA00022490"/>
    </source>
</evidence>
<comment type="subunit">
    <text evidence="7">Interacts with 5-lipoxygenase (ALOX5/5LO) in a calcium-independent manner. Binds to F-actin with a stoichiometry of 1:2.</text>
</comment>
<evidence type="ECO:0000259" key="9">
    <source>
        <dbReference type="PROSITE" id="PS51263"/>
    </source>
</evidence>
<comment type="function">
    <text evidence="6">Binds to F-actin in a calcium-independent manner. Has no direct effect on actin depolymerization. Acts as a chaperone for ALOX5 (5LO), influencing both its stability and activity in leukotrienes synthesis.</text>
</comment>
<dbReference type="GO" id="GO:0005884">
    <property type="term" value="C:actin filament"/>
    <property type="evidence" value="ECO:0007669"/>
    <property type="project" value="TreeGrafter"/>
</dbReference>